<evidence type="ECO:0000313" key="2">
    <source>
        <dbReference type="EMBL" id="NJC71417.1"/>
    </source>
</evidence>
<dbReference type="InterPro" id="IPR010419">
    <property type="entry name" value="CO_DH_gsu"/>
</dbReference>
<feature type="transmembrane region" description="Helical" evidence="1">
    <location>
        <begin position="175"/>
        <end position="194"/>
    </location>
</feature>
<reference evidence="2 3" key="1">
    <citation type="submission" date="2020-03" db="EMBL/GenBank/DDBJ databases">
        <title>WGS of the type strain of Planosporangium spp.</title>
        <authorList>
            <person name="Thawai C."/>
        </authorList>
    </citation>
    <scope>NUCLEOTIDE SEQUENCE [LARGE SCALE GENOMIC DNA]</scope>
    <source>
        <strain evidence="2 3">TBRC 5610</strain>
    </source>
</reference>
<dbReference type="RefSeq" id="WP_167926314.1">
    <property type="nucleotide sequence ID" value="NZ_JAATVY010000011.1"/>
</dbReference>
<keyword evidence="1" id="KW-0812">Transmembrane</keyword>
<dbReference type="SUPFAM" id="SSF55961">
    <property type="entry name" value="Bet v1-like"/>
    <property type="match status" value="1"/>
</dbReference>
<keyword evidence="1" id="KW-0472">Membrane</keyword>
<sequence length="213" mass="22899">MQLDNTFHVPVDVDRAWAVLTDLERIAPCMPGAALESASGDEYQGTVKIKVGPILVQYRGVARMREQDRTAGRFVVSAAGQDVRGQGNAEAVITVTLRPDGDLTLVRVATELGLTGKVAQLGQKAMVDISGRLIDQFVTRLRATVLDDKAEAPVAPAAAPEDEALDVLGLAGARLLLPPVVAAAATALFVWSLVRLARRRRARSFRAERDDHL</sequence>
<dbReference type="InterPro" id="IPR023393">
    <property type="entry name" value="START-like_dom_sf"/>
</dbReference>
<dbReference type="Gene3D" id="3.30.530.20">
    <property type="match status" value="1"/>
</dbReference>
<keyword evidence="3" id="KW-1185">Reference proteome</keyword>
<dbReference type="PANTHER" id="PTHR38588:SF1">
    <property type="entry name" value="BLL0334 PROTEIN"/>
    <property type="match status" value="1"/>
</dbReference>
<dbReference type="Proteomes" id="UP000722989">
    <property type="component" value="Unassembled WGS sequence"/>
</dbReference>
<organism evidence="2 3">
    <name type="scientific">Planosporangium thailandense</name>
    <dbReference type="NCBI Taxonomy" id="765197"/>
    <lineage>
        <taxon>Bacteria</taxon>
        <taxon>Bacillati</taxon>
        <taxon>Actinomycetota</taxon>
        <taxon>Actinomycetes</taxon>
        <taxon>Micromonosporales</taxon>
        <taxon>Micromonosporaceae</taxon>
        <taxon>Planosporangium</taxon>
    </lineage>
</organism>
<accession>A0ABX0XZC5</accession>
<dbReference type="Pfam" id="PF06240">
    <property type="entry name" value="COXG"/>
    <property type="match status" value="1"/>
</dbReference>
<proteinExistence type="predicted"/>
<name>A0ABX0XZC5_9ACTN</name>
<protein>
    <submittedName>
        <fullName evidence="2">SRPBCC family protein</fullName>
    </submittedName>
</protein>
<gene>
    <name evidence="2" type="ORF">HC031_17080</name>
</gene>
<keyword evidence="1" id="KW-1133">Transmembrane helix</keyword>
<evidence type="ECO:0000256" key="1">
    <source>
        <dbReference type="SAM" id="Phobius"/>
    </source>
</evidence>
<comment type="caution">
    <text evidence="2">The sequence shown here is derived from an EMBL/GenBank/DDBJ whole genome shotgun (WGS) entry which is preliminary data.</text>
</comment>
<evidence type="ECO:0000313" key="3">
    <source>
        <dbReference type="Proteomes" id="UP000722989"/>
    </source>
</evidence>
<dbReference type="CDD" id="cd07823">
    <property type="entry name" value="SRPBCC_5"/>
    <property type="match status" value="1"/>
</dbReference>
<dbReference type="EMBL" id="JAATVY010000011">
    <property type="protein sequence ID" value="NJC71417.1"/>
    <property type="molecule type" value="Genomic_DNA"/>
</dbReference>
<dbReference type="PANTHER" id="PTHR38588">
    <property type="entry name" value="BLL0334 PROTEIN"/>
    <property type="match status" value="1"/>
</dbReference>